<reference evidence="9 10" key="1">
    <citation type="submission" date="2016-10" db="EMBL/GenBank/DDBJ databases">
        <authorList>
            <person name="de Groot N.N."/>
        </authorList>
    </citation>
    <scope>NUCLEOTIDE SEQUENCE [LARGE SCALE GENOMIC DNA]</scope>
    <source>
        <strain evidence="9 10">ATCC 29281</strain>
    </source>
</reference>
<organism evidence="9 10">
    <name type="scientific">Lonsdalea quercina</name>
    <dbReference type="NCBI Taxonomy" id="71657"/>
    <lineage>
        <taxon>Bacteria</taxon>
        <taxon>Pseudomonadati</taxon>
        <taxon>Pseudomonadota</taxon>
        <taxon>Gammaproteobacteria</taxon>
        <taxon>Enterobacterales</taxon>
        <taxon>Pectobacteriaceae</taxon>
        <taxon>Lonsdalea</taxon>
    </lineage>
</organism>
<dbReference type="InterPro" id="IPR045569">
    <property type="entry name" value="Metalloprtase-TldD/E_C"/>
</dbReference>
<dbReference type="PANTHER" id="PTHR30624">
    <property type="entry name" value="UNCHARACTERIZED PROTEIN TLDD AND PMBA"/>
    <property type="match status" value="1"/>
</dbReference>
<evidence type="ECO:0000256" key="4">
    <source>
        <dbReference type="ARBA" id="ARBA00023049"/>
    </source>
</evidence>
<keyword evidence="10" id="KW-1185">Reference proteome</keyword>
<keyword evidence="2" id="KW-0645">Protease</keyword>
<dbReference type="InterPro" id="IPR002510">
    <property type="entry name" value="Metalloprtase-TldD/E_N"/>
</dbReference>
<protein>
    <submittedName>
        <fullName evidence="9">TldD protein</fullName>
    </submittedName>
</protein>
<dbReference type="Pfam" id="PF19290">
    <property type="entry name" value="PmbA_TldD_2nd"/>
    <property type="match status" value="1"/>
</dbReference>
<dbReference type="PANTHER" id="PTHR30624:SF4">
    <property type="entry name" value="METALLOPROTEASE TLDD"/>
    <property type="match status" value="1"/>
</dbReference>
<dbReference type="EMBL" id="FNQS01000008">
    <property type="protein sequence ID" value="SEA75586.1"/>
    <property type="molecule type" value="Genomic_DNA"/>
</dbReference>
<evidence type="ECO:0000256" key="3">
    <source>
        <dbReference type="ARBA" id="ARBA00022801"/>
    </source>
</evidence>
<evidence type="ECO:0000313" key="9">
    <source>
        <dbReference type="EMBL" id="SEA75586.1"/>
    </source>
</evidence>
<dbReference type="InterPro" id="IPR025502">
    <property type="entry name" value="TldD"/>
</dbReference>
<dbReference type="GO" id="GO:0008237">
    <property type="term" value="F:metallopeptidase activity"/>
    <property type="evidence" value="ECO:0007669"/>
    <property type="project" value="UniProtKB-KW"/>
</dbReference>
<dbReference type="InterPro" id="IPR045570">
    <property type="entry name" value="Metalloprtase-TldD/E_cen_dom"/>
</dbReference>
<dbReference type="FunFam" id="3.30.2290.10:FF:000001">
    <property type="entry name" value="Metalloprotease TldD homolog"/>
    <property type="match status" value="1"/>
</dbReference>
<dbReference type="Proteomes" id="UP000187280">
    <property type="component" value="Unassembled WGS sequence"/>
</dbReference>
<dbReference type="NCBIfam" id="NF008006">
    <property type="entry name" value="PRK10735.1"/>
    <property type="match status" value="1"/>
</dbReference>
<evidence type="ECO:0000256" key="2">
    <source>
        <dbReference type="ARBA" id="ARBA00022670"/>
    </source>
</evidence>
<dbReference type="InterPro" id="IPR036059">
    <property type="entry name" value="TldD/PmbA_sf"/>
</dbReference>
<comment type="similarity">
    <text evidence="1">Belongs to the peptidase U62 family.</text>
</comment>
<evidence type="ECO:0000259" key="8">
    <source>
        <dbReference type="Pfam" id="PF19290"/>
    </source>
</evidence>
<comment type="function">
    <text evidence="5">Metalloprotease involved in CcdA degradation. Suppresses the inhibitory activity of the carbon storage regulator (CsrA).</text>
</comment>
<proteinExistence type="inferred from homology"/>
<dbReference type="GO" id="GO:0006508">
    <property type="term" value="P:proteolysis"/>
    <property type="evidence" value="ECO:0007669"/>
    <property type="project" value="UniProtKB-KW"/>
</dbReference>
<dbReference type="Pfam" id="PF19289">
    <property type="entry name" value="PmbA_TldD_3rd"/>
    <property type="match status" value="1"/>
</dbReference>
<dbReference type="PIRSF" id="PIRSF004919">
    <property type="entry name" value="TldD"/>
    <property type="match status" value="1"/>
</dbReference>
<keyword evidence="4" id="KW-0482">Metalloprotease</keyword>
<evidence type="ECO:0000313" key="10">
    <source>
        <dbReference type="Proteomes" id="UP000187280"/>
    </source>
</evidence>
<dbReference type="AlphaFoldDB" id="A0A1H4DSN5"/>
<name>A0A1H4DSN5_9GAMM</name>
<dbReference type="eggNOG" id="COG0312">
    <property type="taxonomic scope" value="Bacteria"/>
</dbReference>
<dbReference type="InterPro" id="IPR051463">
    <property type="entry name" value="Peptidase_U62_metallo"/>
</dbReference>
<dbReference type="SUPFAM" id="SSF111283">
    <property type="entry name" value="Putative modulator of DNA gyrase, PmbA/TldD"/>
    <property type="match status" value="1"/>
</dbReference>
<dbReference type="GO" id="GO:0005829">
    <property type="term" value="C:cytosol"/>
    <property type="evidence" value="ECO:0007669"/>
    <property type="project" value="TreeGrafter"/>
</dbReference>
<gene>
    <name evidence="9" type="ORF">SAMN02982996_02387</name>
</gene>
<evidence type="ECO:0000256" key="5">
    <source>
        <dbReference type="ARBA" id="ARBA00025682"/>
    </source>
</evidence>
<evidence type="ECO:0000259" key="7">
    <source>
        <dbReference type="Pfam" id="PF19289"/>
    </source>
</evidence>
<dbReference type="InterPro" id="IPR035068">
    <property type="entry name" value="TldD/PmbA_N"/>
</dbReference>
<accession>A0A1H4DSN5</accession>
<keyword evidence="3" id="KW-0378">Hydrolase</keyword>
<evidence type="ECO:0000259" key="6">
    <source>
        <dbReference type="Pfam" id="PF01523"/>
    </source>
</evidence>
<feature type="domain" description="Metalloprotease TldD/E N-terminal" evidence="6">
    <location>
        <begin position="36"/>
        <end position="99"/>
    </location>
</feature>
<dbReference type="STRING" id="71657.SAMN02982996_02387"/>
<feature type="domain" description="Metalloprotease TldD/E C-terminal" evidence="7">
    <location>
        <begin position="246"/>
        <end position="479"/>
    </location>
</feature>
<dbReference type="RefSeq" id="WP_074728826.1">
    <property type="nucleotide sequence ID" value="NZ_FNQS01000008.1"/>
</dbReference>
<feature type="domain" description="Metalloprotease TldD/E central" evidence="8">
    <location>
        <begin position="125"/>
        <end position="238"/>
    </location>
</feature>
<dbReference type="Pfam" id="PF01523">
    <property type="entry name" value="PmbA_TldD_1st"/>
    <property type="match status" value="1"/>
</dbReference>
<sequence>MSLTLVSEQLLTANKLSLNDLNAILETLNARRLDYADLYFQSSYHESWVLEDRIIKDGSYHIDQGVGIRAVSGEKTGFAYADQITLNALQQSAQAARSIVREQGDGRVHALGESAHRALYPSQNPLDSLTREEKIALLQRVDATARGEDARVQEVSASLTGVYELVLVAATDGTLAADIRPLVRLSVSVLVEQDGKRERGSSGGGARTGYDYFWQSVDGEARAEAWAKEAVRMALINLSAVAAPAGSMPVVLGAGWPGVLLHEAVGHGLEGDFNRRGTSVFSGQIGNLVASELCTVVDDGTMEGRRGSLAMDDEGVPGQYNVLIENGVLKGYMQDKLNARLMGVAPTGNGRRESYAHLPMPRMTNTYMLDGKSTPEEIIASVDYGLYAPNFGGGQVDITSGKFVFSTSEAYLIEKGRITKPVKGATLIGSGIEAMQQISMVGNDLSLDMGVGVCGKEGQSLPVGVGQPTLKLDSLTVGGTA</sequence>
<dbReference type="GeneID" id="97765249"/>
<evidence type="ECO:0000256" key="1">
    <source>
        <dbReference type="ARBA" id="ARBA00005836"/>
    </source>
</evidence>
<dbReference type="Gene3D" id="3.30.2290.10">
    <property type="entry name" value="PmbA/TldD superfamily"/>
    <property type="match status" value="1"/>
</dbReference>